<dbReference type="Proteomes" id="UP000623307">
    <property type="component" value="Chromosome 2"/>
</dbReference>
<organism evidence="2">
    <name type="scientific">Cupriavidus oxalaticus</name>
    <dbReference type="NCBI Taxonomy" id="96344"/>
    <lineage>
        <taxon>Bacteria</taxon>
        <taxon>Pseudomonadati</taxon>
        <taxon>Pseudomonadota</taxon>
        <taxon>Betaproteobacteria</taxon>
        <taxon>Burkholderiales</taxon>
        <taxon>Burkholderiaceae</taxon>
        <taxon>Cupriavidus</taxon>
    </lineage>
</organism>
<reference evidence="1 3" key="2">
    <citation type="submission" date="2021-02" db="EMBL/GenBank/DDBJ databases">
        <title>Complete Genome Sequence of Cupriavidus oxalaticus Strain Ox1, a Soil Oxalate-Degrading Species.</title>
        <authorList>
            <person name="Palmieri F."/>
            <person name="Udriet P."/>
            <person name="Deuasquier M."/>
            <person name="Beaudoing E."/>
            <person name="Johnson S.L."/>
            <person name="Davenport K.W."/>
            <person name="Chain P.S."/>
            <person name="Bindschedler S."/>
            <person name="Junier P."/>
        </authorList>
    </citation>
    <scope>NUCLEOTIDE SEQUENCE [LARGE SCALE GENOMIC DNA]</scope>
    <source>
        <strain evidence="1 3">Ox1</strain>
    </source>
</reference>
<name>A0A375GB47_9BURK</name>
<dbReference type="Proteomes" id="UP000256862">
    <property type="component" value="Chromosome CO2235"/>
</dbReference>
<reference evidence="2" key="1">
    <citation type="submission" date="2018-01" db="EMBL/GenBank/DDBJ databases">
        <authorList>
            <person name="Clerissi C."/>
        </authorList>
    </citation>
    <scope>NUCLEOTIDE SEQUENCE</scope>
    <source>
        <strain evidence="2">Cupriavidus oxalaticus LMG 2235</strain>
    </source>
</reference>
<dbReference type="GeneID" id="303491366"/>
<dbReference type="RefSeq" id="WP_063238433.1">
    <property type="nucleotide sequence ID" value="NZ_CP069810.1"/>
</dbReference>
<dbReference type="EMBL" id="OGUS01000131">
    <property type="protein sequence ID" value="SPC17222.1"/>
    <property type="molecule type" value="Genomic_DNA"/>
</dbReference>
<accession>A0A375GB47</accession>
<dbReference type="AlphaFoldDB" id="A0A375GB47"/>
<proteinExistence type="predicted"/>
<dbReference type="OrthoDB" id="8969163at2"/>
<dbReference type="EMBL" id="CP069812">
    <property type="protein sequence ID" value="QRQ95272.1"/>
    <property type="molecule type" value="Genomic_DNA"/>
</dbReference>
<evidence type="ECO:0000313" key="3">
    <source>
        <dbReference type="Proteomes" id="UP000623307"/>
    </source>
</evidence>
<evidence type="ECO:0000313" key="2">
    <source>
        <dbReference type="EMBL" id="SPC17222.1"/>
    </source>
</evidence>
<gene>
    <name evidence="2" type="ORF">CO2235_90096</name>
    <name evidence="1" type="ORF">JTE92_17585</name>
</gene>
<protein>
    <submittedName>
        <fullName evidence="2">Uncharacterized protein</fullName>
    </submittedName>
</protein>
<sequence length="143" mass="15086">MSAEAFTPLPESSATTAAATRGRLRGAIAFAAAGGLLMAAGCAEIPRDANGSPPTARLAPNAMPPARLTPEARQKLDALNQEVLREQADAIARQQQAEAYARAAYAYPNTSWNLFYGGWGGGHWGGGVSVGMPGYWGGYPYWW</sequence>
<keyword evidence="3" id="KW-1185">Reference proteome</keyword>
<evidence type="ECO:0000313" key="1">
    <source>
        <dbReference type="EMBL" id="QRQ95272.1"/>
    </source>
</evidence>